<feature type="region of interest" description="Disordered" evidence="1">
    <location>
        <begin position="9"/>
        <end position="42"/>
    </location>
</feature>
<evidence type="ECO:0000256" key="1">
    <source>
        <dbReference type="SAM" id="MobiDB-lite"/>
    </source>
</evidence>
<protein>
    <submittedName>
        <fullName evidence="2">Uncharacterized protein</fullName>
    </submittedName>
</protein>
<dbReference type="EMBL" id="BNBI01000001">
    <property type="protein sequence ID" value="GHE84670.1"/>
    <property type="molecule type" value="Genomic_DNA"/>
</dbReference>
<organism evidence="2 3">
    <name type="scientific">Streptomyces fumanus</name>
    <dbReference type="NCBI Taxonomy" id="67302"/>
    <lineage>
        <taxon>Bacteria</taxon>
        <taxon>Bacillati</taxon>
        <taxon>Actinomycetota</taxon>
        <taxon>Actinomycetes</taxon>
        <taxon>Kitasatosporales</taxon>
        <taxon>Streptomycetaceae</taxon>
        <taxon>Streptomyces</taxon>
    </lineage>
</organism>
<reference evidence="2" key="2">
    <citation type="submission" date="2020-09" db="EMBL/GenBank/DDBJ databases">
        <authorList>
            <person name="Sun Q."/>
            <person name="Ohkuma M."/>
        </authorList>
    </citation>
    <scope>NUCLEOTIDE SEQUENCE</scope>
    <source>
        <strain evidence="2">JCM 4477</strain>
    </source>
</reference>
<evidence type="ECO:0000313" key="3">
    <source>
        <dbReference type="Proteomes" id="UP000630718"/>
    </source>
</evidence>
<sequence>MLEHIRHAISLIRTRHSPKGKHRRPRAPLFPPASPAPRAPVDDQTLTLTAPVRTRHQHLLRGEDVALVRPYVLAQEHASRAHPSIVIAPHVPADARTALLGPR</sequence>
<proteinExistence type="predicted"/>
<accession>A0A919DVX8</accession>
<reference evidence="2" key="1">
    <citation type="journal article" date="2014" name="Int. J. Syst. Evol. Microbiol.">
        <title>Complete genome sequence of Corynebacterium casei LMG S-19264T (=DSM 44701T), isolated from a smear-ripened cheese.</title>
        <authorList>
            <consortium name="US DOE Joint Genome Institute (JGI-PGF)"/>
            <person name="Walter F."/>
            <person name="Albersmeier A."/>
            <person name="Kalinowski J."/>
            <person name="Ruckert C."/>
        </authorList>
    </citation>
    <scope>NUCLEOTIDE SEQUENCE</scope>
    <source>
        <strain evidence="2">JCM 4477</strain>
    </source>
</reference>
<dbReference type="AlphaFoldDB" id="A0A919DVX8"/>
<dbReference type="Proteomes" id="UP000630718">
    <property type="component" value="Unassembled WGS sequence"/>
</dbReference>
<feature type="compositionally biased region" description="Basic residues" evidence="1">
    <location>
        <begin position="13"/>
        <end position="26"/>
    </location>
</feature>
<keyword evidence="3" id="KW-1185">Reference proteome</keyword>
<feature type="compositionally biased region" description="Pro residues" evidence="1">
    <location>
        <begin position="28"/>
        <end position="38"/>
    </location>
</feature>
<comment type="caution">
    <text evidence="2">The sequence shown here is derived from an EMBL/GenBank/DDBJ whole genome shotgun (WGS) entry which is preliminary data.</text>
</comment>
<gene>
    <name evidence="2" type="ORF">GCM10018772_04620</name>
</gene>
<name>A0A919DVX8_9ACTN</name>
<evidence type="ECO:0000313" key="2">
    <source>
        <dbReference type="EMBL" id="GHE84670.1"/>
    </source>
</evidence>